<dbReference type="PIRSF" id="PIRSF032079">
    <property type="entry name" value="UCP032079"/>
    <property type="match status" value="1"/>
</dbReference>
<evidence type="ECO:0000313" key="4">
    <source>
        <dbReference type="EMBL" id="RAK56336.1"/>
    </source>
</evidence>
<evidence type="ECO:0000256" key="1">
    <source>
        <dbReference type="ARBA" id="ARBA00006407"/>
    </source>
</evidence>
<accession>A0A328ARG9</accession>
<dbReference type="InterPro" id="IPR014569">
    <property type="entry name" value="Ubq_cyt-c_CBP3-rel"/>
</dbReference>
<sequence length="175" mass="19152">MLDRLFRPRPAKLTGRALYSKVVDQSRRPAIYRDLGAPDTVEGRFEIYTLHTMVVIERLRAGGRQAGEVSQALFDAYLKHLDDALRELGVGDLSVGKKMRKLGEAFYGRGKSYDAALEALPDKAPLVALLARTVYEGADPAQAPALADYLLAQRAALAAEPIERLLAGEIDWSAA</sequence>
<protein>
    <submittedName>
        <fullName evidence="4">Ubiquinol-cytochrome C reductase</fullName>
    </submittedName>
</protein>
<comment type="caution">
    <text evidence="4">The sequence shown here is derived from an EMBL/GenBank/DDBJ whole genome shotgun (WGS) entry which is preliminary data.</text>
</comment>
<dbReference type="Pfam" id="PF03981">
    <property type="entry name" value="Ubiq_cyt_C_chap"/>
    <property type="match status" value="1"/>
</dbReference>
<dbReference type="InterPro" id="IPR007129">
    <property type="entry name" value="Ubiqinol_cyt_c_chaperone_CPB3"/>
</dbReference>
<evidence type="ECO:0000259" key="3">
    <source>
        <dbReference type="Pfam" id="PF03981"/>
    </source>
</evidence>
<keyword evidence="5" id="KW-1185">Reference proteome</keyword>
<dbReference type="AlphaFoldDB" id="A0A328ARG9"/>
<dbReference type="Proteomes" id="UP000249254">
    <property type="component" value="Unassembled WGS sequence"/>
</dbReference>
<evidence type="ECO:0000313" key="5">
    <source>
        <dbReference type="Proteomes" id="UP000249254"/>
    </source>
</evidence>
<name>A0A328ARG9_9CAUL</name>
<comment type="similarity">
    <text evidence="1">Belongs to the CBP3 family.</text>
</comment>
<proteinExistence type="inferred from homology"/>
<gene>
    <name evidence="4" type="ORF">DJ017_12350</name>
</gene>
<reference evidence="5" key="1">
    <citation type="submission" date="2018-05" db="EMBL/GenBank/DDBJ databases">
        <authorList>
            <person name="Li X."/>
        </authorList>
    </citation>
    <scope>NUCLEOTIDE SEQUENCE [LARGE SCALE GENOMIC DNA]</scope>
    <source>
        <strain evidence="5">LX32</strain>
    </source>
</reference>
<dbReference type="PANTHER" id="PTHR12184">
    <property type="entry name" value="UBIQUINOL-CYTOCHROME C REDUCTASE COMPLEX ASSEMBLY FACTOR 1 FAMILY MEMBER"/>
    <property type="match status" value="1"/>
</dbReference>
<dbReference type="OrthoDB" id="7158889at2"/>
<dbReference type="PANTHER" id="PTHR12184:SF1">
    <property type="entry name" value="UBIQUINOL-CYTOCHROME-C REDUCTASE COMPLEX ASSEMBLY FACTOR 1"/>
    <property type="match status" value="1"/>
</dbReference>
<dbReference type="EMBL" id="QFYQ01000001">
    <property type="protein sequence ID" value="RAK56336.1"/>
    <property type="molecule type" value="Genomic_DNA"/>
</dbReference>
<organism evidence="4 5">
    <name type="scientific">Phenylobacterium soli</name>
    <dbReference type="NCBI Taxonomy" id="2170551"/>
    <lineage>
        <taxon>Bacteria</taxon>
        <taxon>Pseudomonadati</taxon>
        <taxon>Pseudomonadota</taxon>
        <taxon>Alphaproteobacteria</taxon>
        <taxon>Caulobacterales</taxon>
        <taxon>Caulobacteraceae</taxon>
        <taxon>Phenylobacterium</taxon>
    </lineage>
</organism>
<evidence type="ECO:0000256" key="2">
    <source>
        <dbReference type="ARBA" id="ARBA00006436"/>
    </source>
</evidence>
<comment type="similarity">
    <text evidence="2">Belongs to the UPF0174 family.</text>
</comment>
<dbReference type="InterPro" id="IPR021150">
    <property type="entry name" value="Ubiq_cyt_c_chap"/>
</dbReference>
<feature type="domain" description="Ubiquinol-cytochrome c chaperone" evidence="3">
    <location>
        <begin position="34"/>
        <end position="172"/>
    </location>
</feature>